<comment type="caution">
    <text evidence="3">The sequence shown here is derived from an EMBL/GenBank/DDBJ whole genome shotgun (WGS) entry which is preliminary data.</text>
</comment>
<keyword evidence="4" id="KW-1185">Reference proteome</keyword>
<organism evidence="3 4">
    <name type="scientific">Paraburkholderia domus</name>
    <dbReference type="NCBI Taxonomy" id="2793075"/>
    <lineage>
        <taxon>Bacteria</taxon>
        <taxon>Pseudomonadati</taxon>
        <taxon>Pseudomonadota</taxon>
        <taxon>Betaproteobacteria</taxon>
        <taxon>Burkholderiales</taxon>
        <taxon>Burkholderiaceae</taxon>
        <taxon>Paraburkholderia</taxon>
    </lineage>
</organism>
<dbReference type="Pfam" id="PF12770">
    <property type="entry name" value="CHAT"/>
    <property type="match status" value="1"/>
</dbReference>
<name>A0A9N8MTN4_9BURK</name>
<feature type="region of interest" description="Disordered" evidence="1">
    <location>
        <begin position="27"/>
        <end position="56"/>
    </location>
</feature>
<dbReference type="RefSeq" id="WP_201139087.1">
    <property type="nucleotide sequence ID" value="NZ_CAJNAS010000008.1"/>
</dbReference>
<evidence type="ECO:0000256" key="1">
    <source>
        <dbReference type="SAM" id="MobiDB-lite"/>
    </source>
</evidence>
<evidence type="ECO:0000313" key="3">
    <source>
        <dbReference type="EMBL" id="CAE6901577.1"/>
    </source>
</evidence>
<evidence type="ECO:0000313" key="4">
    <source>
        <dbReference type="Proteomes" id="UP000675121"/>
    </source>
</evidence>
<dbReference type="AlphaFoldDB" id="A0A9N8MTN4"/>
<evidence type="ECO:0000259" key="2">
    <source>
        <dbReference type="Pfam" id="PF12770"/>
    </source>
</evidence>
<dbReference type="EMBL" id="CAJNAS010000008">
    <property type="protein sequence ID" value="CAE6901577.1"/>
    <property type="molecule type" value="Genomic_DNA"/>
</dbReference>
<feature type="domain" description="CHAT" evidence="2">
    <location>
        <begin position="647"/>
        <end position="965"/>
    </location>
</feature>
<reference evidence="3" key="1">
    <citation type="submission" date="2021-02" db="EMBL/GenBank/DDBJ databases">
        <authorList>
            <person name="Vanwijnsberghe S."/>
        </authorList>
    </citation>
    <scope>NUCLEOTIDE SEQUENCE</scope>
    <source>
        <strain evidence="3">R-70211</strain>
    </source>
</reference>
<gene>
    <name evidence="3" type="ORF">R70211_03330</name>
</gene>
<protein>
    <recommendedName>
        <fullName evidence="2">CHAT domain-containing protein</fullName>
    </recommendedName>
</protein>
<sequence>MTLTYTSVTLSIALVLALPLRVWPQSDDKPPATASEVAAASQTAPSAPVQNPPWSDARAHEIREQLATTKDGEQRYALLIELSRGYYRSGHVAESLHVGDEILSDSAISKGRRSLKASDLAISYALANDYARSQKMVDRAKELAQETPASELETLPREPAYAFLSTEAEIDRRHLNRHDLALLKYREHADLAWSNFNNVSLSERRRRAAANEVLASVSGLTRLMVQNNRRSEALSYANEMQWYVDHRPDLHPTLTQRADVNFARAIALCSFDDYDAALDAINTTIAEYQRAGLVEHDTSYGGALRMRLLVALGMGRIQQFAADAEALDRGRATNPVLAGIVMPEEYDSMSLAAHGQWASANERISIVMAKTLRYQGAESPFYKYQAAMQMLYRLDDPAGQISDADIERYVMPLTGTNDDWSDASTRGSYDEDGALVASMDRLMRPGAPESARALAFRIAELLHVNATQGAMIDGAARLAAGDPALRALIEKEQALRYEQNTGRMMFARATDNLANLTGRADTAVLNRQSSIVEDREKALKEASEKLRSLRHDIAQRFPIYRELVAPAIPSPEKIGAILKPDEVYVNLYAGRNASYAFVVQPGGALRAVRLDVTREQLKKMAVALRASFDAGTPPSRAGDAGGFDLAAASGLYAALIAPIQTSLQGATTVYLSTSGLLAAVPFNVLVTRPAKTLAEANWWITAATPVQMPSASALVLARSEHAGTAGNSFIAFADPAFDGRKTLPISDTAAPEVRARAIPANADVTDFDYHRVAPLPETLDEARAIAAALGASPQSVIWGIQASRSQVLKENMSDDKVVVFATHGVIAGQVPGLRKAGLALAYEGSGLADSILTIDDIVTLRLNADWVVLSACNTGFATGDAGDSVSALSRGFFGAGARSLLVTQWAVESQSAKQLTVGLFQAYTQAPALSKAGSLAQVQRDMLNGKYGALYRHPYFWGAYTLAGNAAR</sequence>
<proteinExistence type="predicted"/>
<feature type="compositionally biased region" description="Polar residues" evidence="1">
    <location>
        <begin position="40"/>
        <end position="53"/>
    </location>
</feature>
<dbReference type="InterPro" id="IPR024983">
    <property type="entry name" value="CHAT_dom"/>
</dbReference>
<accession>A0A9N8MTN4</accession>
<dbReference type="Proteomes" id="UP000675121">
    <property type="component" value="Unassembled WGS sequence"/>
</dbReference>